<dbReference type="EMBL" id="LRQE01000021">
    <property type="protein sequence ID" value="KXA31062.1"/>
    <property type="molecule type" value="Genomic_DNA"/>
</dbReference>
<evidence type="ECO:0000256" key="1">
    <source>
        <dbReference type="ARBA" id="ARBA00023015"/>
    </source>
</evidence>
<proteinExistence type="predicted"/>
<sequence length="106" mass="12573">MLNEKMDKYIEFSKKIKILCEPKRLQIIDLLSCRDLCACEILEYFHISQPTLSSHMKKLEEANFVESRRDGKNIYYKLKEDSLKDVKNFIDEISTNTEDCICKTQE</sequence>
<dbReference type="CDD" id="cd00090">
    <property type="entry name" value="HTH_ARSR"/>
    <property type="match status" value="1"/>
</dbReference>
<evidence type="ECO:0000313" key="6">
    <source>
        <dbReference type="Proteomes" id="UP000070174"/>
    </source>
</evidence>
<dbReference type="PRINTS" id="PR00778">
    <property type="entry name" value="HTHARSR"/>
</dbReference>
<dbReference type="PANTHER" id="PTHR33154:SF18">
    <property type="entry name" value="ARSENICAL RESISTANCE OPERON REPRESSOR"/>
    <property type="match status" value="1"/>
</dbReference>
<dbReference type="PROSITE" id="PS50987">
    <property type="entry name" value="HTH_ARSR_2"/>
    <property type="match status" value="1"/>
</dbReference>
<accession>A0A133PR05</accession>
<dbReference type="Gene3D" id="1.10.10.10">
    <property type="entry name" value="Winged helix-like DNA-binding domain superfamily/Winged helix DNA-binding domain"/>
    <property type="match status" value="1"/>
</dbReference>
<dbReference type="PANTHER" id="PTHR33154">
    <property type="entry name" value="TRANSCRIPTIONAL REGULATOR, ARSR FAMILY"/>
    <property type="match status" value="1"/>
</dbReference>
<gene>
    <name evidence="5" type="ORF">HMPREF3229_00662</name>
</gene>
<reference evidence="5 6" key="1">
    <citation type="submission" date="2016-01" db="EMBL/GenBank/DDBJ databases">
        <authorList>
            <person name="Oliw E.H."/>
        </authorList>
    </citation>
    <scope>NUCLEOTIDE SEQUENCE [LARGE SCALE GENOMIC DNA]</scope>
    <source>
        <strain evidence="5 6">CMW7756A</strain>
    </source>
</reference>
<dbReference type="InterPro" id="IPR051081">
    <property type="entry name" value="HTH_MetalResp_TranReg"/>
</dbReference>
<organism evidence="5">
    <name type="scientific">Peptoniphilus harei</name>
    <dbReference type="NCBI Taxonomy" id="54005"/>
    <lineage>
        <taxon>Bacteria</taxon>
        <taxon>Bacillati</taxon>
        <taxon>Bacillota</taxon>
        <taxon>Tissierellia</taxon>
        <taxon>Tissierellales</taxon>
        <taxon>Peptoniphilaceae</taxon>
        <taxon>Peptoniphilus</taxon>
    </lineage>
</organism>
<protein>
    <submittedName>
        <fullName evidence="5">Putative arsenical resistance operon repressor</fullName>
    </submittedName>
</protein>
<dbReference type="PATRIC" id="fig|54005.3.peg.650"/>
<dbReference type="Proteomes" id="UP000070174">
    <property type="component" value="Unassembled WGS sequence"/>
</dbReference>
<dbReference type="InterPro" id="IPR036388">
    <property type="entry name" value="WH-like_DNA-bd_sf"/>
</dbReference>
<dbReference type="InterPro" id="IPR036390">
    <property type="entry name" value="WH_DNA-bd_sf"/>
</dbReference>
<name>A0A133PR05_9FIRM</name>
<dbReference type="RefSeq" id="WP_231723720.1">
    <property type="nucleotide sequence ID" value="NZ_CABJAL010000001.1"/>
</dbReference>
<dbReference type="NCBIfam" id="NF033788">
    <property type="entry name" value="HTH_metalloreg"/>
    <property type="match status" value="1"/>
</dbReference>
<comment type="caution">
    <text evidence="5">The sequence shown here is derived from an EMBL/GenBank/DDBJ whole genome shotgun (WGS) entry which is preliminary data.</text>
</comment>
<dbReference type="SUPFAM" id="SSF46785">
    <property type="entry name" value="Winged helix' DNA-binding domain"/>
    <property type="match status" value="1"/>
</dbReference>
<keyword evidence="3" id="KW-0804">Transcription</keyword>
<evidence type="ECO:0000259" key="4">
    <source>
        <dbReference type="PROSITE" id="PS50987"/>
    </source>
</evidence>
<evidence type="ECO:0000256" key="2">
    <source>
        <dbReference type="ARBA" id="ARBA00023125"/>
    </source>
</evidence>
<dbReference type="AlphaFoldDB" id="A0A133PR05"/>
<dbReference type="Pfam" id="PF01022">
    <property type="entry name" value="HTH_5"/>
    <property type="match status" value="1"/>
</dbReference>
<dbReference type="GO" id="GO:0003677">
    <property type="term" value="F:DNA binding"/>
    <property type="evidence" value="ECO:0007669"/>
    <property type="project" value="UniProtKB-KW"/>
</dbReference>
<evidence type="ECO:0000313" key="5">
    <source>
        <dbReference type="EMBL" id="KXA31062.1"/>
    </source>
</evidence>
<evidence type="ECO:0000256" key="3">
    <source>
        <dbReference type="ARBA" id="ARBA00023163"/>
    </source>
</evidence>
<keyword evidence="2" id="KW-0238">DNA-binding</keyword>
<keyword evidence="1" id="KW-0805">Transcription regulation</keyword>
<dbReference type="InterPro" id="IPR001845">
    <property type="entry name" value="HTH_ArsR_DNA-bd_dom"/>
</dbReference>
<feature type="domain" description="HTH arsR-type" evidence="4">
    <location>
        <begin position="2"/>
        <end position="98"/>
    </location>
</feature>
<dbReference type="SMART" id="SM00418">
    <property type="entry name" value="HTH_ARSR"/>
    <property type="match status" value="1"/>
</dbReference>
<dbReference type="InterPro" id="IPR011991">
    <property type="entry name" value="ArsR-like_HTH"/>
</dbReference>
<dbReference type="GO" id="GO:0003700">
    <property type="term" value="F:DNA-binding transcription factor activity"/>
    <property type="evidence" value="ECO:0007669"/>
    <property type="project" value="InterPro"/>
</dbReference>